<accession>A0ABV0GAF3</accession>
<gene>
    <name evidence="3" type="ORF">ABDJ40_04505</name>
</gene>
<dbReference type="Pfam" id="PF04151">
    <property type="entry name" value="PPC"/>
    <property type="match status" value="1"/>
</dbReference>
<dbReference type="InterPro" id="IPR007280">
    <property type="entry name" value="Peptidase_C_arc/bac"/>
</dbReference>
<feature type="chain" id="PRO_5047378579" evidence="1">
    <location>
        <begin position="26"/>
        <end position="508"/>
    </location>
</feature>
<dbReference type="Gene3D" id="2.60.120.380">
    <property type="match status" value="1"/>
</dbReference>
<name>A0ABV0GAF3_9BURK</name>
<organism evidence="3 4">
    <name type="scientific">Roseateles flavus</name>
    <dbReference type="NCBI Taxonomy" id="3149041"/>
    <lineage>
        <taxon>Bacteria</taxon>
        <taxon>Pseudomonadati</taxon>
        <taxon>Pseudomonadota</taxon>
        <taxon>Betaproteobacteria</taxon>
        <taxon>Burkholderiales</taxon>
        <taxon>Sphaerotilaceae</taxon>
        <taxon>Roseateles</taxon>
    </lineage>
</organism>
<keyword evidence="1" id="KW-0732">Signal</keyword>
<evidence type="ECO:0000313" key="4">
    <source>
        <dbReference type="Proteomes" id="UP001462640"/>
    </source>
</evidence>
<evidence type="ECO:0000256" key="1">
    <source>
        <dbReference type="SAM" id="SignalP"/>
    </source>
</evidence>
<sequence>MKISKKLCGLLAATLASLAPVAASAADLGPAFIVNNYRLGSQYLANVAVGANGDQLVLWMDAARSNAFFMQRYDGTGAAIQSDEWFVTPQGDTTALDAFGNYAVTSYEKDGNGNAVYLTVYQRNGAVKVPRFKVNQVSGENAMMALVASTASGHMAISWTVVQSSGTLTPFVRTFSSAGQPTSPVMQVAPASTGQYVQGLAIDETGGVGIVWTGRSNTGAAHDYDVFYRRFGAAGSSQSPALKVNSYTPDSQGNCRLGMTPGGEAIVTWESTGQDGSYRGVYGQRLDRYGIKQGAEFRVNETTLGDQAGSRVGMAEDGSFVVSWISSNRTDDPTAAAKVMLRMYGPNGTALGGEQVAYTGTSTMVPDLTSLGVSPAGEAMLAWRVYNGSDVDVYARRYVLDNQPAVTTLSSNGPAVNLSANAGEWRYFKVTVPTGHTSLTVTLSGPGTGNADIYGRLGGLPSAATYTVVSRAPGNAEQIVINNVPAGTWYFGLYGVSTFSGVSFSATY</sequence>
<evidence type="ECO:0000313" key="3">
    <source>
        <dbReference type="EMBL" id="MEO3712025.1"/>
    </source>
</evidence>
<evidence type="ECO:0000259" key="2">
    <source>
        <dbReference type="Pfam" id="PF04151"/>
    </source>
</evidence>
<proteinExistence type="predicted"/>
<dbReference type="RefSeq" id="WP_347606595.1">
    <property type="nucleotide sequence ID" value="NZ_JBDPZC010000001.1"/>
</dbReference>
<feature type="signal peptide" evidence="1">
    <location>
        <begin position="1"/>
        <end position="25"/>
    </location>
</feature>
<feature type="domain" description="Peptidase C-terminal archaeal/bacterial" evidence="2">
    <location>
        <begin position="427"/>
        <end position="495"/>
    </location>
</feature>
<keyword evidence="4" id="KW-1185">Reference proteome</keyword>
<reference evidence="3 4" key="1">
    <citation type="submission" date="2024-05" db="EMBL/GenBank/DDBJ databases">
        <title>Roseateles sp. 2.12 16S ribosomal RNA gene Genome sequencing and assembly.</title>
        <authorList>
            <person name="Woo H."/>
        </authorList>
    </citation>
    <scope>NUCLEOTIDE SEQUENCE [LARGE SCALE GENOMIC DNA]</scope>
    <source>
        <strain evidence="3 4">2.12</strain>
    </source>
</reference>
<comment type="caution">
    <text evidence="3">The sequence shown here is derived from an EMBL/GenBank/DDBJ whole genome shotgun (WGS) entry which is preliminary data.</text>
</comment>
<dbReference type="EMBL" id="JBDPZC010000001">
    <property type="protein sequence ID" value="MEO3712025.1"/>
    <property type="molecule type" value="Genomic_DNA"/>
</dbReference>
<dbReference type="Proteomes" id="UP001462640">
    <property type="component" value="Unassembled WGS sequence"/>
</dbReference>
<protein>
    <submittedName>
        <fullName evidence="3">PPC domain-containing protein</fullName>
    </submittedName>
</protein>